<protein>
    <recommendedName>
        <fullName evidence="3">Mor transcription activator domain-containing protein</fullName>
    </recommendedName>
</protein>
<sequence>MLEVPPPAELEPWTSRIGAEATLKLIERHGGTRLYIPKAPNQGCALAREIGLEAALTLAASWGGDWLRVPLARNWRVRLYRARGDSYPTIARKLGLTEKAVWGHLNAASMTRRQLDLFSPS</sequence>
<dbReference type="EMBL" id="BMKS01000011">
    <property type="protein sequence ID" value="GGG43362.1"/>
    <property type="molecule type" value="Genomic_DNA"/>
</dbReference>
<comment type="caution">
    <text evidence="1">The sequence shown here is derived from an EMBL/GenBank/DDBJ whole genome shotgun (WGS) entry which is preliminary data.</text>
</comment>
<reference evidence="1 2" key="1">
    <citation type="journal article" date="2014" name="Int. J. Syst. Evol. Microbiol.">
        <title>Complete genome sequence of Corynebacterium casei LMG S-19264T (=DSM 44701T), isolated from a smear-ripened cheese.</title>
        <authorList>
            <consortium name="US DOE Joint Genome Institute (JGI-PGF)"/>
            <person name="Walter F."/>
            <person name="Albersmeier A."/>
            <person name="Kalinowski J."/>
            <person name="Ruckert C."/>
        </authorList>
    </citation>
    <scope>NUCLEOTIDE SEQUENCE [LARGE SCALE GENOMIC DNA]</scope>
    <source>
        <strain evidence="1 2">CGMCC 1.16330</strain>
    </source>
</reference>
<dbReference type="SUPFAM" id="SSF46689">
    <property type="entry name" value="Homeodomain-like"/>
    <property type="match status" value="1"/>
</dbReference>
<dbReference type="RefSeq" id="WP_188902293.1">
    <property type="nucleotide sequence ID" value="NZ_BMKS01000011.1"/>
</dbReference>
<keyword evidence="2" id="KW-1185">Reference proteome</keyword>
<dbReference type="Proteomes" id="UP000597507">
    <property type="component" value="Unassembled WGS sequence"/>
</dbReference>
<evidence type="ECO:0008006" key="3">
    <source>
        <dbReference type="Google" id="ProtNLM"/>
    </source>
</evidence>
<gene>
    <name evidence="1" type="ORF">GCM10010964_33470</name>
</gene>
<dbReference type="InterPro" id="IPR009057">
    <property type="entry name" value="Homeodomain-like_sf"/>
</dbReference>
<organism evidence="1 2">
    <name type="scientific">Caldovatus sediminis</name>
    <dbReference type="NCBI Taxonomy" id="2041189"/>
    <lineage>
        <taxon>Bacteria</taxon>
        <taxon>Pseudomonadati</taxon>
        <taxon>Pseudomonadota</taxon>
        <taxon>Alphaproteobacteria</taxon>
        <taxon>Acetobacterales</taxon>
        <taxon>Roseomonadaceae</taxon>
        <taxon>Caldovatus</taxon>
    </lineage>
</organism>
<name>A0A8J3EDJ4_9PROT</name>
<evidence type="ECO:0000313" key="2">
    <source>
        <dbReference type="Proteomes" id="UP000597507"/>
    </source>
</evidence>
<evidence type="ECO:0000313" key="1">
    <source>
        <dbReference type="EMBL" id="GGG43362.1"/>
    </source>
</evidence>
<dbReference type="AlphaFoldDB" id="A0A8J3EDJ4"/>
<accession>A0A8J3EDJ4</accession>
<proteinExistence type="predicted"/>